<name>A0A2G2YZC7_CAPAN</name>
<reference evidence="3 4" key="1">
    <citation type="journal article" date="2014" name="Nat. Genet.">
        <title>Genome sequence of the hot pepper provides insights into the evolution of pungency in Capsicum species.</title>
        <authorList>
            <person name="Kim S."/>
            <person name="Park M."/>
            <person name="Yeom S.I."/>
            <person name="Kim Y.M."/>
            <person name="Lee J.M."/>
            <person name="Lee H.A."/>
            <person name="Seo E."/>
            <person name="Choi J."/>
            <person name="Cheong K."/>
            <person name="Kim K.T."/>
            <person name="Jung K."/>
            <person name="Lee G.W."/>
            <person name="Oh S.K."/>
            <person name="Bae C."/>
            <person name="Kim S.B."/>
            <person name="Lee H.Y."/>
            <person name="Kim S.Y."/>
            <person name="Kim M.S."/>
            <person name="Kang B.C."/>
            <person name="Jo Y.D."/>
            <person name="Yang H.B."/>
            <person name="Jeong H.J."/>
            <person name="Kang W.H."/>
            <person name="Kwon J.K."/>
            <person name="Shin C."/>
            <person name="Lim J.Y."/>
            <person name="Park J.H."/>
            <person name="Huh J.H."/>
            <person name="Kim J.S."/>
            <person name="Kim B.D."/>
            <person name="Cohen O."/>
            <person name="Paran I."/>
            <person name="Suh M.C."/>
            <person name="Lee S.B."/>
            <person name="Kim Y.K."/>
            <person name="Shin Y."/>
            <person name="Noh S.J."/>
            <person name="Park J."/>
            <person name="Seo Y.S."/>
            <person name="Kwon S.Y."/>
            <person name="Kim H.A."/>
            <person name="Park J.M."/>
            <person name="Kim H.J."/>
            <person name="Choi S.B."/>
            <person name="Bosland P.W."/>
            <person name="Reeves G."/>
            <person name="Jo S.H."/>
            <person name="Lee B.W."/>
            <person name="Cho H.T."/>
            <person name="Choi H.S."/>
            <person name="Lee M.S."/>
            <person name="Yu Y."/>
            <person name="Do Choi Y."/>
            <person name="Park B.S."/>
            <person name="van Deynze A."/>
            <person name="Ashrafi H."/>
            <person name="Hill T."/>
            <person name="Kim W.T."/>
            <person name="Pai H.S."/>
            <person name="Ahn H.K."/>
            <person name="Yeam I."/>
            <person name="Giovannoni J.J."/>
            <person name="Rose J.K."/>
            <person name="Sorensen I."/>
            <person name="Lee S.J."/>
            <person name="Kim R.W."/>
            <person name="Choi I.Y."/>
            <person name="Choi B.S."/>
            <person name="Lim J.S."/>
            <person name="Lee Y.H."/>
            <person name="Choi D."/>
        </authorList>
    </citation>
    <scope>NUCLEOTIDE SEQUENCE [LARGE SCALE GENOMIC DNA]</scope>
    <source>
        <strain evidence="4">cv. CM334</strain>
    </source>
</reference>
<dbReference type="GO" id="GO:0004190">
    <property type="term" value="F:aspartic-type endopeptidase activity"/>
    <property type="evidence" value="ECO:0007669"/>
    <property type="project" value="InterPro"/>
</dbReference>
<dbReference type="GO" id="GO:0006508">
    <property type="term" value="P:proteolysis"/>
    <property type="evidence" value="ECO:0007669"/>
    <property type="project" value="InterPro"/>
</dbReference>
<dbReference type="Pfam" id="PF14543">
    <property type="entry name" value="TAXi_N"/>
    <property type="match status" value="1"/>
</dbReference>
<dbReference type="Gramene" id="PHT75120">
    <property type="protein sequence ID" value="PHT75120"/>
    <property type="gene ID" value="T459_18642"/>
</dbReference>
<evidence type="ECO:0000313" key="4">
    <source>
        <dbReference type="Proteomes" id="UP000222542"/>
    </source>
</evidence>
<dbReference type="AlphaFoldDB" id="A0A2G2YZC7"/>
<dbReference type="InterPro" id="IPR033121">
    <property type="entry name" value="PEPTIDASE_A1"/>
</dbReference>
<dbReference type="EMBL" id="AYRZ02000007">
    <property type="protein sequence ID" value="PHT75120.1"/>
    <property type="molecule type" value="Genomic_DNA"/>
</dbReference>
<organism evidence="3 4">
    <name type="scientific">Capsicum annuum</name>
    <name type="common">Capsicum pepper</name>
    <dbReference type="NCBI Taxonomy" id="4072"/>
    <lineage>
        <taxon>Eukaryota</taxon>
        <taxon>Viridiplantae</taxon>
        <taxon>Streptophyta</taxon>
        <taxon>Embryophyta</taxon>
        <taxon>Tracheophyta</taxon>
        <taxon>Spermatophyta</taxon>
        <taxon>Magnoliopsida</taxon>
        <taxon>eudicotyledons</taxon>
        <taxon>Gunneridae</taxon>
        <taxon>Pentapetalae</taxon>
        <taxon>asterids</taxon>
        <taxon>lamiids</taxon>
        <taxon>Solanales</taxon>
        <taxon>Solanaceae</taxon>
        <taxon>Solanoideae</taxon>
        <taxon>Capsiceae</taxon>
        <taxon>Capsicum</taxon>
    </lineage>
</organism>
<dbReference type="PANTHER" id="PTHR13683">
    <property type="entry name" value="ASPARTYL PROTEASES"/>
    <property type="match status" value="1"/>
</dbReference>
<proteinExistence type="inferred from homology"/>
<dbReference type="Pfam" id="PF14541">
    <property type="entry name" value="TAXi_C"/>
    <property type="match status" value="1"/>
</dbReference>
<accession>A0A2G2YZC7</accession>
<feature type="domain" description="Peptidase A1" evidence="2">
    <location>
        <begin position="66"/>
        <end position="415"/>
    </location>
</feature>
<sequence>MTFDISNLKDAPMPPNSVCVYHLDLLEKSKFKDLVIHSSPRSESARATFLSRGKSSVSNLSGIYDQILKATHVTYYQGHYVALFMLGSERWQCEPCSPNKCYKQAFNAIYKYTESSTYKKLDCVAESGCSNSVFQCNVDSRLCFYTQTYDNGEKTIGFLATDIITFVGDNTQARITFGCGVNLVSGTGQFANTYSGIIALGKRLSSRNPGIYSLPSQLGSNLFALCLPTAEAATGSFLTFNKAPWVYGTEAKILKNRQEPHYYYVNLYKIFINDEEIPVDPTWWNGQKEDHGAFVDTGTLISRFPHDYYIIFRYAFRAQVHYPLYQHSIGGVFDTCYKEIEGEEEIQFPSVRLFFGNVSVTQELRLEQDRVVKDINGYYCLAFLPWDLKLTLIGTQQLQGTGLTFDMKNTVLTFSVDACD</sequence>
<evidence type="ECO:0000259" key="2">
    <source>
        <dbReference type="PROSITE" id="PS51767"/>
    </source>
</evidence>
<protein>
    <recommendedName>
        <fullName evidence="2">Peptidase A1 domain-containing protein</fullName>
    </recommendedName>
</protein>
<gene>
    <name evidence="3" type="ORF">T459_18642</name>
</gene>
<dbReference type="InterPro" id="IPR021109">
    <property type="entry name" value="Peptidase_aspartic_dom_sf"/>
</dbReference>
<dbReference type="OMA" id="SERWQCE"/>
<dbReference type="InterPro" id="IPR032861">
    <property type="entry name" value="TAXi_N"/>
</dbReference>
<reference evidence="3 4" key="2">
    <citation type="journal article" date="2017" name="Genome Biol.">
        <title>New reference genome sequences of hot pepper reveal the massive evolution of plant disease-resistance genes by retroduplication.</title>
        <authorList>
            <person name="Kim S."/>
            <person name="Park J."/>
            <person name="Yeom S.I."/>
            <person name="Kim Y.M."/>
            <person name="Seo E."/>
            <person name="Kim K.T."/>
            <person name="Kim M.S."/>
            <person name="Lee J.M."/>
            <person name="Cheong K."/>
            <person name="Shin H.S."/>
            <person name="Kim S.B."/>
            <person name="Han K."/>
            <person name="Lee J."/>
            <person name="Park M."/>
            <person name="Lee H.A."/>
            <person name="Lee H.Y."/>
            <person name="Lee Y."/>
            <person name="Oh S."/>
            <person name="Lee J.H."/>
            <person name="Choi E."/>
            <person name="Choi E."/>
            <person name="Lee S.E."/>
            <person name="Jeon J."/>
            <person name="Kim H."/>
            <person name="Choi G."/>
            <person name="Song H."/>
            <person name="Lee J."/>
            <person name="Lee S.C."/>
            <person name="Kwon J.K."/>
            <person name="Lee H.Y."/>
            <person name="Koo N."/>
            <person name="Hong Y."/>
            <person name="Kim R.W."/>
            <person name="Kang W.H."/>
            <person name="Huh J.H."/>
            <person name="Kang B.C."/>
            <person name="Yang T.J."/>
            <person name="Lee Y.H."/>
            <person name="Bennetzen J.L."/>
            <person name="Choi D."/>
        </authorList>
    </citation>
    <scope>NUCLEOTIDE SEQUENCE [LARGE SCALE GENOMIC DNA]</scope>
    <source>
        <strain evidence="4">cv. CM334</strain>
    </source>
</reference>
<comment type="similarity">
    <text evidence="1">Belongs to the peptidase A1 family.</text>
</comment>
<dbReference type="SUPFAM" id="SSF50630">
    <property type="entry name" value="Acid proteases"/>
    <property type="match status" value="1"/>
</dbReference>
<dbReference type="STRING" id="4072.A0A2G2YZC7"/>
<evidence type="ECO:0000313" key="3">
    <source>
        <dbReference type="EMBL" id="PHT75120.1"/>
    </source>
</evidence>
<dbReference type="InterPro" id="IPR032799">
    <property type="entry name" value="TAXi_C"/>
</dbReference>
<dbReference type="PANTHER" id="PTHR13683:SF797">
    <property type="entry name" value="ASPARTIC PROTEINASE NEPENTHESIN-2-LIKE"/>
    <property type="match status" value="1"/>
</dbReference>
<dbReference type="PROSITE" id="PS51767">
    <property type="entry name" value="PEPTIDASE_A1"/>
    <property type="match status" value="1"/>
</dbReference>
<dbReference type="InterPro" id="IPR001461">
    <property type="entry name" value="Aspartic_peptidase_A1"/>
</dbReference>
<evidence type="ECO:0000256" key="1">
    <source>
        <dbReference type="ARBA" id="ARBA00007447"/>
    </source>
</evidence>
<keyword evidence="4" id="KW-1185">Reference proteome</keyword>
<dbReference type="Proteomes" id="UP000222542">
    <property type="component" value="Unassembled WGS sequence"/>
</dbReference>
<dbReference type="Gene3D" id="2.40.70.10">
    <property type="entry name" value="Acid Proteases"/>
    <property type="match status" value="2"/>
</dbReference>
<comment type="caution">
    <text evidence="3">The sequence shown here is derived from an EMBL/GenBank/DDBJ whole genome shotgun (WGS) entry which is preliminary data.</text>
</comment>